<comment type="domain">
    <text evidence="5">The DHHC domain is required for palmitoyltransferase activity.</text>
</comment>
<comment type="catalytic activity">
    <reaction evidence="5">
        <text>L-cysteinyl-[protein] + hexadecanoyl-CoA = S-hexadecanoyl-L-cysteinyl-[protein] + CoA</text>
        <dbReference type="Rhea" id="RHEA:36683"/>
        <dbReference type="Rhea" id="RHEA-COMP:10131"/>
        <dbReference type="Rhea" id="RHEA-COMP:11032"/>
        <dbReference type="ChEBI" id="CHEBI:29950"/>
        <dbReference type="ChEBI" id="CHEBI:57287"/>
        <dbReference type="ChEBI" id="CHEBI:57379"/>
        <dbReference type="ChEBI" id="CHEBI:74151"/>
        <dbReference type="EC" id="2.3.1.225"/>
    </reaction>
</comment>
<evidence type="ECO:0000313" key="8">
    <source>
        <dbReference type="WBParaSite" id="Gr19_v10_g7805.t2"/>
    </source>
</evidence>
<keyword evidence="5" id="KW-0012">Acyltransferase</keyword>
<dbReference type="InterPro" id="IPR007246">
    <property type="entry name" value="Gaa1"/>
</dbReference>
<evidence type="ECO:0000256" key="2">
    <source>
        <dbReference type="ARBA" id="ARBA00022692"/>
    </source>
</evidence>
<dbReference type="PANTHER" id="PTHR13304">
    <property type="entry name" value="GLYCOSYLPHOSPHATIDYLINOSITOL ANCHOR ATTACHMENT 1 PROTEIN"/>
    <property type="match status" value="1"/>
</dbReference>
<protein>
    <recommendedName>
        <fullName evidence="5">Palmitoyltransferase</fullName>
        <ecNumber evidence="5">2.3.1.225</ecNumber>
    </recommendedName>
</protein>
<evidence type="ECO:0000256" key="3">
    <source>
        <dbReference type="ARBA" id="ARBA00022989"/>
    </source>
</evidence>
<dbReference type="Pfam" id="PF04114">
    <property type="entry name" value="Gaa1"/>
    <property type="match status" value="1"/>
</dbReference>
<feature type="transmembrane region" description="Helical" evidence="5">
    <location>
        <begin position="189"/>
        <end position="209"/>
    </location>
</feature>
<feature type="transmembrane region" description="Helical" evidence="5">
    <location>
        <begin position="20"/>
        <end position="49"/>
    </location>
</feature>
<dbReference type="PANTHER" id="PTHR13304:SF0">
    <property type="entry name" value="GLYCOSYLPHOSPHATIDYLINOSITOL ANCHOR ATTACHMENT 1 PROTEIN"/>
    <property type="match status" value="1"/>
</dbReference>
<dbReference type="GO" id="GO:0042765">
    <property type="term" value="C:GPI-anchor transamidase complex"/>
    <property type="evidence" value="ECO:0007669"/>
    <property type="project" value="InterPro"/>
</dbReference>
<feature type="transmembrane region" description="Helical" evidence="5">
    <location>
        <begin position="636"/>
        <end position="655"/>
    </location>
</feature>
<evidence type="ECO:0000256" key="5">
    <source>
        <dbReference type="RuleBase" id="RU079119"/>
    </source>
</evidence>
<dbReference type="Pfam" id="PF01529">
    <property type="entry name" value="DHHC"/>
    <property type="match status" value="1"/>
</dbReference>
<feature type="transmembrane region" description="Helical" evidence="5">
    <location>
        <begin position="61"/>
        <end position="78"/>
    </location>
</feature>
<evidence type="ECO:0000256" key="1">
    <source>
        <dbReference type="ARBA" id="ARBA00004141"/>
    </source>
</evidence>
<feature type="transmembrane region" description="Helical" evidence="5">
    <location>
        <begin position="661"/>
        <end position="685"/>
    </location>
</feature>
<evidence type="ECO:0000313" key="7">
    <source>
        <dbReference type="Proteomes" id="UP000887572"/>
    </source>
</evidence>
<feature type="domain" description="Palmitoyltransferase DHHC" evidence="6">
    <location>
        <begin position="114"/>
        <end position="226"/>
    </location>
</feature>
<dbReference type="InterPro" id="IPR001594">
    <property type="entry name" value="Palmitoyltrfase_DHHC"/>
</dbReference>
<dbReference type="Proteomes" id="UP000887572">
    <property type="component" value="Unplaced"/>
</dbReference>
<keyword evidence="7" id="KW-1185">Reference proteome</keyword>
<comment type="similarity">
    <text evidence="5">Belongs to the DHHC palmitoyltransferase family.</text>
</comment>
<dbReference type="GO" id="GO:0016255">
    <property type="term" value="P:attachment of GPI anchor to protein"/>
    <property type="evidence" value="ECO:0007669"/>
    <property type="project" value="TreeGrafter"/>
</dbReference>
<sequence length="799" mass="89593">MTGGRRIHGKKNCFGRNWCVFDACGIVCATFTWFLLLYGQFCVLCVMMLGSLADDPIHQSINFLLFELLFFLSGAAHLKTMFTDPGAVPKGTLTEEYIAHLEREQQNYGTVLYKCTKCSCLRPERAHHCSVCQRCIRRMDHHCPWVNNCVGEQNQKCFVLFTFYISLLSCQSLYWTIKQFVCPPATTILLIFLLFEAVLFSIFTAVMFGTQLSAICSDQTGIEALQDEYHFLKRMDDEDEQHSSRSSSWKNLQVVFGGGGGQRFSIRWLNPFDVPIHSEKAFEFSVDCASASVGICLCRFENALLAGLVEENWRETAKLDQFLSDLRRRVGGSRSDIREYIVNCLVEMGIEVAKQSFKPVSSSLLKTNSSASRENVYGIFRTLRAIPAESILLAVPMRSSKIEPIAVALAFADYAKKQSYWARDLIFLFVDGGEKVAAEAWFSEYHGHRHPFIQSLDGEARSRLEIHGGQIVGAFALDFSGSLLSHIDVQYSMVNNKLSNLDLVNLCVLLVEKAGSVTSIHGVLQHRGSTDEYDYKKSAETVLRGILAQSMNDVESLASVIGRYGINAVTLSANHAKNNEGKRHSTIIDLEDTKLHHSYLLYVLTSPHRFVSALREWLRMGGADNLASVGPSLVRMVYAPMAALVFYGLQFVLYADPRFPAKALAIPLTLLLPLLISGAFFLVPISSPSANIHFARFVIAIELSLFLGSLSLVHFPLALLLCLILLPQAISTLILSSCNAKWLRIVAFLATHPLSLSLLLLFLASDFRDRPTWHRLSSRIIRWPYISDLFDDEPNCFLR</sequence>
<dbReference type="PROSITE" id="PS50216">
    <property type="entry name" value="DHHC"/>
    <property type="match status" value="1"/>
</dbReference>
<accession>A0A914I996</accession>
<dbReference type="WBParaSite" id="Gr19_v10_g7805.t2">
    <property type="protein sequence ID" value="Gr19_v10_g7805.t2"/>
    <property type="gene ID" value="Gr19_v10_g7805"/>
</dbReference>
<comment type="caution">
    <text evidence="5">Lacks conserved residue(s) required for the propagation of feature annotation.</text>
</comment>
<feature type="transmembrane region" description="Helical" evidence="5">
    <location>
        <begin position="697"/>
        <end position="730"/>
    </location>
</feature>
<dbReference type="AlphaFoldDB" id="A0A914I996"/>
<proteinExistence type="inferred from homology"/>
<reference evidence="8" key="1">
    <citation type="submission" date="2022-11" db="UniProtKB">
        <authorList>
            <consortium name="WormBaseParasite"/>
        </authorList>
    </citation>
    <scope>IDENTIFICATION</scope>
</reference>
<feature type="transmembrane region" description="Helical" evidence="5">
    <location>
        <begin position="742"/>
        <end position="764"/>
    </location>
</feature>
<evidence type="ECO:0000259" key="6">
    <source>
        <dbReference type="Pfam" id="PF01529"/>
    </source>
</evidence>
<feature type="transmembrane region" description="Helical" evidence="5">
    <location>
        <begin position="157"/>
        <end position="177"/>
    </location>
</feature>
<keyword evidence="3 5" id="KW-1133">Transmembrane helix</keyword>
<evidence type="ECO:0000256" key="4">
    <source>
        <dbReference type="ARBA" id="ARBA00023136"/>
    </source>
</evidence>
<name>A0A914I996_GLORO</name>
<keyword evidence="2 5" id="KW-0812">Transmembrane</keyword>
<keyword evidence="5" id="KW-0808">Transferase</keyword>
<comment type="subcellular location">
    <subcellularLocation>
        <location evidence="1">Membrane</location>
        <topology evidence="1">Multi-pass membrane protein</topology>
    </subcellularLocation>
</comment>
<keyword evidence="4 5" id="KW-0472">Membrane</keyword>
<dbReference type="EC" id="2.3.1.225" evidence="5"/>
<organism evidence="7 8">
    <name type="scientific">Globodera rostochiensis</name>
    <name type="common">Golden nematode worm</name>
    <name type="synonym">Heterodera rostochiensis</name>
    <dbReference type="NCBI Taxonomy" id="31243"/>
    <lineage>
        <taxon>Eukaryota</taxon>
        <taxon>Metazoa</taxon>
        <taxon>Ecdysozoa</taxon>
        <taxon>Nematoda</taxon>
        <taxon>Chromadorea</taxon>
        <taxon>Rhabditida</taxon>
        <taxon>Tylenchina</taxon>
        <taxon>Tylenchomorpha</taxon>
        <taxon>Tylenchoidea</taxon>
        <taxon>Heteroderidae</taxon>
        <taxon>Heteroderinae</taxon>
        <taxon>Globodera</taxon>
    </lineage>
</organism>
<dbReference type="GO" id="GO:0019706">
    <property type="term" value="F:protein-cysteine S-palmitoyltransferase activity"/>
    <property type="evidence" value="ECO:0007669"/>
    <property type="project" value="UniProtKB-EC"/>
</dbReference>